<dbReference type="OrthoDB" id="266313at2"/>
<dbReference type="Pfam" id="PF08447">
    <property type="entry name" value="PAS_3"/>
    <property type="match status" value="1"/>
</dbReference>
<dbReference type="Gene3D" id="3.30.450.20">
    <property type="entry name" value="PAS domain"/>
    <property type="match status" value="1"/>
</dbReference>
<keyword evidence="3" id="KW-1185">Reference proteome</keyword>
<dbReference type="InterPro" id="IPR013655">
    <property type="entry name" value="PAS_fold_3"/>
</dbReference>
<dbReference type="SUPFAM" id="SSF55785">
    <property type="entry name" value="PYP-like sensor domain (PAS domain)"/>
    <property type="match status" value="1"/>
</dbReference>
<dbReference type="RefSeq" id="WP_121254181.1">
    <property type="nucleotide sequence ID" value="NZ_RBIL01000002.1"/>
</dbReference>
<dbReference type="NCBIfam" id="TIGR00229">
    <property type="entry name" value="sensory_box"/>
    <property type="match status" value="1"/>
</dbReference>
<dbReference type="PROSITE" id="PS50112">
    <property type="entry name" value="PAS"/>
    <property type="match status" value="1"/>
</dbReference>
<protein>
    <submittedName>
        <fullName evidence="2">Aerotaxis receptor</fullName>
    </submittedName>
</protein>
<dbReference type="EMBL" id="RBIL01000002">
    <property type="protein sequence ID" value="RKQ86446.1"/>
    <property type="molecule type" value="Genomic_DNA"/>
</dbReference>
<keyword evidence="2" id="KW-0675">Receptor</keyword>
<dbReference type="CDD" id="cd00130">
    <property type="entry name" value="PAS"/>
    <property type="match status" value="1"/>
</dbReference>
<proteinExistence type="predicted"/>
<reference evidence="2 3" key="1">
    <citation type="submission" date="2018-10" db="EMBL/GenBank/DDBJ databases">
        <title>Genomic Encyclopedia of Archaeal and Bacterial Type Strains, Phase II (KMG-II): from individual species to whole genera.</title>
        <authorList>
            <person name="Goeker M."/>
        </authorList>
    </citation>
    <scope>NUCLEOTIDE SEQUENCE [LARGE SCALE GENOMIC DNA]</scope>
    <source>
        <strain evidence="2 3">DSM 14954</strain>
    </source>
</reference>
<dbReference type="Proteomes" id="UP000278962">
    <property type="component" value="Unassembled WGS sequence"/>
</dbReference>
<name>A0A660KXQ7_9ACTN</name>
<organism evidence="2 3">
    <name type="scientific">Solirubrobacter pauli</name>
    <dbReference type="NCBI Taxonomy" id="166793"/>
    <lineage>
        <taxon>Bacteria</taxon>
        <taxon>Bacillati</taxon>
        <taxon>Actinomycetota</taxon>
        <taxon>Thermoleophilia</taxon>
        <taxon>Solirubrobacterales</taxon>
        <taxon>Solirubrobacteraceae</taxon>
        <taxon>Solirubrobacter</taxon>
    </lineage>
</organism>
<evidence type="ECO:0000259" key="1">
    <source>
        <dbReference type="PROSITE" id="PS50112"/>
    </source>
</evidence>
<dbReference type="InterPro" id="IPR035965">
    <property type="entry name" value="PAS-like_dom_sf"/>
</dbReference>
<accession>A0A660KXQ7</accession>
<evidence type="ECO:0000313" key="2">
    <source>
        <dbReference type="EMBL" id="RKQ86446.1"/>
    </source>
</evidence>
<sequence>MSAERPFDIDELFVSTTDRKGHIRMTNHVFVRVSGYERDELIGRAHNVIRHPDMPRSVFRLFWQFLEAGNPVAAYVKNLAKDGAHYWVMAIAIPAGEGYLSVRLKPTSPLFTLAQEIYADVRAVEESVEGGDPRMRKASIEAGAERLTARLAQAGHDTYESFMRAAFSAEVAARDAALAGVSRELDLKGAEPGLRAVGEASQSTVEMLHALGERLAGHGTLSESLKRKSGFVEELAESIRLFSLNAILAADRLGDGRALGAVASLLRTRSDAAAPEILTLGTELEQAVTLLSETSFRAAAGKIQTEMMAAFVGELLDASMSTADAAPQLRLLAQAVAEASTAVCTSMADVDTVLDRLAGVSQTVERHLSVIRALEVNGRIEAARAADTEQVRVLFEEIGKQVEAAGTELQDFSALGDREDRDDGRAARESAGHVAAVQSAVAALA</sequence>
<comment type="caution">
    <text evidence="2">The sequence shown here is derived from an EMBL/GenBank/DDBJ whole genome shotgun (WGS) entry which is preliminary data.</text>
</comment>
<dbReference type="InterPro" id="IPR000014">
    <property type="entry name" value="PAS"/>
</dbReference>
<evidence type="ECO:0000313" key="3">
    <source>
        <dbReference type="Proteomes" id="UP000278962"/>
    </source>
</evidence>
<gene>
    <name evidence="2" type="ORF">C8N24_4458</name>
</gene>
<dbReference type="AlphaFoldDB" id="A0A660KXQ7"/>
<feature type="domain" description="PAS" evidence="1">
    <location>
        <begin position="18"/>
        <end position="69"/>
    </location>
</feature>